<evidence type="ECO:0000313" key="1">
    <source>
        <dbReference type="EMBL" id="SUC37765.1"/>
    </source>
</evidence>
<protein>
    <submittedName>
        <fullName evidence="1">Uncharacterized protein</fullName>
    </submittedName>
</protein>
<reference evidence="1 2" key="1">
    <citation type="submission" date="2018-06" db="EMBL/GenBank/DDBJ databases">
        <authorList>
            <consortium name="Pathogen Informatics"/>
            <person name="Doyle S."/>
        </authorList>
    </citation>
    <scope>NUCLEOTIDE SEQUENCE [LARGE SCALE GENOMIC DNA]</scope>
    <source>
        <strain evidence="1 2">NCTC13043</strain>
    </source>
</reference>
<name>A0A379G9Y8_9BACT</name>
<dbReference type="Proteomes" id="UP000254235">
    <property type="component" value="Unassembled WGS sequence"/>
</dbReference>
<proteinExistence type="predicted"/>
<dbReference type="RefSeq" id="WP_115084137.1">
    <property type="nucleotide sequence ID" value="NZ_CALBEW010000078.1"/>
</dbReference>
<organism evidence="1 2">
    <name type="scientific">Prevotella pallens</name>
    <dbReference type="NCBI Taxonomy" id="60133"/>
    <lineage>
        <taxon>Bacteria</taxon>
        <taxon>Pseudomonadati</taxon>
        <taxon>Bacteroidota</taxon>
        <taxon>Bacteroidia</taxon>
        <taxon>Bacteroidales</taxon>
        <taxon>Prevotellaceae</taxon>
        <taxon>Prevotella</taxon>
    </lineage>
</organism>
<dbReference type="EMBL" id="UGTP01000003">
    <property type="protein sequence ID" value="SUC37765.1"/>
    <property type="molecule type" value="Genomic_DNA"/>
</dbReference>
<evidence type="ECO:0000313" key="2">
    <source>
        <dbReference type="Proteomes" id="UP000254235"/>
    </source>
</evidence>
<sequence>MDIANKLIAFYNHLNAADVNRTIFSVKLGERNSEFIERFKEKYSNQYAFYTLTPINYEVAMNEQILEYVKRDLLFQLILDGTLNTNIKIPDHILLQWYFNENTIDVVKDIMRFAPSTLSNGNQLGMLLKGTITLAEGYAQQCKKFRGLKENIARAKFERAAKSIAKMSAATNEIGEIDPMSWLITHAIMGLKKTPVLLIEDFDRIDPVQLFGIFNIFSTRTEKKTTANATEKQGDDNEINPIKTQNKFGFAKIIFMMDTVAIGTIFRNYYGEANYESYIKEFVARTTFYHSVSEHAKSSLQSYVKEECKINFETVSKGLTAIGIRLDRSDIKDMMNVLDNFEDAYIREEVSVTDNFRFQSDTPLVKLLTLLKRIGVKEHQLSDFFSAIEAEENFMDLLGCFAVTKESILRHGKVCHRGVLYQMVVDEEEGTYKTFDRVMTIPSMVSVDDYRFLEVDIDKVIRKALEYVRRI</sequence>
<accession>A0A379G9Y8</accession>
<gene>
    <name evidence="1" type="ORF">NCTC13043_02261</name>
</gene>
<dbReference type="AlphaFoldDB" id="A0A379G9Y8"/>
<dbReference type="GeneID" id="78571875"/>
<dbReference type="OrthoDB" id="871734at2"/>